<sequence length="642" mass="74106">MLPKSKYSKFFNLILEDKLILATCKSCEYKKTLKNAQASKSSLRHHLNKHPEEMAQLLEYEETENKNKILRTPRKGFRKSIKINSSGGGSISKTGRKKLKEEEDDDEEEDEPQTSENSQWDRTGSMTKRIDEAIIQMICTDIFPLSITDGPGFRNFLKVVAPKYVPKSRWTLSRSHLPSLYEKIRSRIINQLEEAKYISITTDTWDGDCNTNNTTKKETSDHTLLSVTAHFINKHMEPSFCVLAARSIKHDINIHLLLQQIFNEFKIEDKIHAILRGGAMDTGSHSIWCQAHILTLAISDGFKQIDGFTEIINRVKDFIRRIKKQQNLLRDFHQFNSFLEISERDLFKGNEVRWNSCYEMLNLLVSNMNSVNILAMDNDKLPFFSLADWTMMEHLTKILRPIYNAISFLQKRTSSVGYIIPLMKAIELDLIIQPVALEFPRVRAAIVNGIKCRMAGWEDEAVLIIPTLLDPYFKMTLFPVEKHMQYKDYLIYEIRKQCPPIIVHQNEFGSISTTTTNESNPFKRVKNYLSGNTSLSNESISPPVLDERFQIYSEVEEYLTSPTETEFHDVSSYWKNKTTQTKFPHLTELFLKFCCAPATSSESERLFSTVNSTLGAMRKGLSGEHLEQLVFCRHNILINGFF</sequence>
<comment type="subcellular location">
    <subcellularLocation>
        <location evidence="1">Nucleus</location>
    </subcellularLocation>
</comment>
<keyword evidence="5" id="KW-0539">Nucleus</keyword>
<keyword evidence="3" id="KW-0863">Zinc-finger</keyword>
<dbReference type="GO" id="GO:0008270">
    <property type="term" value="F:zinc ion binding"/>
    <property type="evidence" value="ECO:0007669"/>
    <property type="project" value="UniProtKB-KW"/>
</dbReference>
<organism evidence="8 9">
    <name type="scientific">Meloidogyne enterolobii</name>
    <name type="common">Root-knot nematode worm</name>
    <name type="synonym">Meloidogyne mayaguensis</name>
    <dbReference type="NCBI Taxonomy" id="390850"/>
    <lineage>
        <taxon>Eukaryota</taxon>
        <taxon>Metazoa</taxon>
        <taxon>Ecdysozoa</taxon>
        <taxon>Nematoda</taxon>
        <taxon>Chromadorea</taxon>
        <taxon>Rhabditida</taxon>
        <taxon>Tylenchina</taxon>
        <taxon>Tylenchomorpha</taxon>
        <taxon>Tylenchoidea</taxon>
        <taxon>Meloidogynidae</taxon>
        <taxon>Meloidogyninae</taxon>
        <taxon>Meloidogyne</taxon>
    </lineage>
</organism>
<feature type="region of interest" description="Disordered" evidence="6">
    <location>
        <begin position="80"/>
        <end position="124"/>
    </location>
</feature>
<evidence type="ECO:0000256" key="1">
    <source>
        <dbReference type="ARBA" id="ARBA00004123"/>
    </source>
</evidence>
<evidence type="ECO:0000256" key="6">
    <source>
        <dbReference type="SAM" id="MobiDB-lite"/>
    </source>
</evidence>
<evidence type="ECO:0000256" key="5">
    <source>
        <dbReference type="ARBA" id="ARBA00023242"/>
    </source>
</evidence>
<dbReference type="SUPFAM" id="SSF53098">
    <property type="entry name" value="Ribonuclease H-like"/>
    <property type="match status" value="1"/>
</dbReference>
<keyword evidence="2" id="KW-0479">Metal-binding</keyword>
<evidence type="ECO:0000256" key="3">
    <source>
        <dbReference type="ARBA" id="ARBA00022771"/>
    </source>
</evidence>
<dbReference type="SUPFAM" id="SSF140996">
    <property type="entry name" value="Hermes dimerisation domain"/>
    <property type="match status" value="1"/>
</dbReference>
<dbReference type="GO" id="GO:0005634">
    <property type="term" value="C:nucleus"/>
    <property type="evidence" value="ECO:0007669"/>
    <property type="project" value="UniProtKB-SubCell"/>
</dbReference>
<dbReference type="InterPro" id="IPR012337">
    <property type="entry name" value="RNaseH-like_sf"/>
</dbReference>
<accession>A0A6V7V3V6</accession>
<dbReference type="Pfam" id="PF05699">
    <property type="entry name" value="Dimer_Tnp_hAT"/>
    <property type="match status" value="1"/>
</dbReference>
<dbReference type="InterPro" id="IPR008906">
    <property type="entry name" value="HATC_C_dom"/>
</dbReference>
<evidence type="ECO:0000313" key="8">
    <source>
        <dbReference type="EMBL" id="CAD2169604.1"/>
    </source>
</evidence>
<dbReference type="Proteomes" id="UP000580250">
    <property type="component" value="Unassembled WGS sequence"/>
</dbReference>
<comment type="caution">
    <text evidence="8">The sequence shown here is derived from an EMBL/GenBank/DDBJ whole genome shotgun (WGS) entry which is preliminary data.</text>
</comment>
<feature type="compositionally biased region" description="Acidic residues" evidence="6">
    <location>
        <begin position="102"/>
        <end position="113"/>
    </location>
</feature>
<evidence type="ECO:0000256" key="2">
    <source>
        <dbReference type="ARBA" id="ARBA00022723"/>
    </source>
</evidence>
<dbReference type="PANTHER" id="PTHR46481">
    <property type="entry name" value="ZINC FINGER BED DOMAIN-CONTAINING PROTEIN 4"/>
    <property type="match status" value="1"/>
</dbReference>
<keyword evidence="4" id="KW-0862">Zinc</keyword>
<protein>
    <recommendedName>
        <fullName evidence="7">HAT C-terminal dimerisation domain-containing protein</fullName>
    </recommendedName>
</protein>
<gene>
    <name evidence="8" type="ORF">MENT_LOCUS20944</name>
</gene>
<dbReference type="EMBL" id="CAJEWN010000155">
    <property type="protein sequence ID" value="CAD2169604.1"/>
    <property type="molecule type" value="Genomic_DNA"/>
</dbReference>
<feature type="compositionally biased region" description="Polar residues" evidence="6">
    <location>
        <begin position="114"/>
        <end position="124"/>
    </location>
</feature>
<reference evidence="8 9" key="1">
    <citation type="submission" date="2020-08" db="EMBL/GenBank/DDBJ databases">
        <authorList>
            <person name="Koutsovoulos G."/>
            <person name="Danchin GJ E."/>
        </authorList>
    </citation>
    <scope>NUCLEOTIDE SEQUENCE [LARGE SCALE GENOMIC DNA]</scope>
</reference>
<dbReference type="GO" id="GO:0046983">
    <property type="term" value="F:protein dimerization activity"/>
    <property type="evidence" value="ECO:0007669"/>
    <property type="project" value="InterPro"/>
</dbReference>
<dbReference type="AlphaFoldDB" id="A0A6V7V3V6"/>
<evidence type="ECO:0000313" key="9">
    <source>
        <dbReference type="Proteomes" id="UP000580250"/>
    </source>
</evidence>
<dbReference type="InterPro" id="IPR052035">
    <property type="entry name" value="ZnF_BED_domain_contain"/>
</dbReference>
<feature type="domain" description="HAT C-terminal dimerisation" evidence="7">
    <location>
        <begin position="554"/>
        <end position="636"/>
    </location>
</feature>
<proteinExistence type="predicted"/>
<dbReference type="PANTHER" id="PTHR46481:SF10">
    <property type="entry name" value="ZINC FINGER BED DOMAIN-CONTAINING PROTEIN 39"/>
    <property type="match status" value="1"/>
</dbReference>
<name>A0A6V7V3V6_MELEN</name>
<dbReference type="OrthoDB" id="5865631at2759"/>
<evidence type="ECO:0000259" key="7">
    <source>
        <dbReference type="Pfam" id="PF05699"/>
    </source>
</evidence>
<evidence type="ECO:0000256" key="4">
    <source>
        <dbReference type="ARBA" id="ARBA00022833"/>
    </source>
</evidence>